<dbReference type="InterPro" id="IPR036179">
    <property type="entry name" value="Ig-like_dom_sf"/>
</dbReference>
<proteinExistence type="predicted"/>
<dbReference type="GO" id="GO:0030424">
    <property type="term" value="C:axon"/>
    <property type="evidence" value="ECO:0007669"/>
    <property type="project" value="TreeGrafter"/>
</dbReference>
<evidence type="ECO:0000256" key="2">
    <source>
        <dbReference type="SAM" id="SignalP"/>
    </source>
</evidence>
<keyword evidence="2" id="KW-0732">Signal</keyword>
<comment type="caution">
    <text evidence="4">The sequence shown here is derived from an EMBL/GenBank/DDBJ whole genome shotgun (WGS) entry which is preliminary data.</text>
</comment>
<organism evidence="4 5">
    <name type="scientific">Rhipicephalus microplus</name>
    <name type="common">Cattle tick</name>
    <name type="synonym">Boophilus microplus</name>
    <dbReference type="NCBI Taxonomy" id="6941"/>
    <lineage>
        <taxon>Eukaryota</taxon>
        <taxon>Metazoa</taxon>
        <taxon>Ecdysozoa</taxon>
        <taxon>Arthropoda</taxon>
        <taxon>Chelicerata</taxon>
        <taxon>Arachnida</taxon>
        <taxon>Acari</taxon>
        <taxon>Parasitiformes</taxon>
        <taxon>Ixodida</taxon>
        <taxon>Ixodoidea</taxon>
        <taxon>Ixodidae</taxon>
        <taxon>Rhipicephalinae</taxon>
        <taxon>Rhipicephalus</taxon>
        <taxon>Boophilus</taxon>
    </lineage>
</organism>
<dbReference type="GO" id="GO:0070593">
    <property type="term" value="P:dendrite self-avoidance"/>
    <property type="evidence" value="ECO:0007669"/>
    <property type="project" value="TreeGrafter"/>
</dbReference>
<dbReference type="GO" id="GO:0007156">
    <property type="term" value="P:homophilic cell adhesion via plasma membrane adhesion molecules"/>
    <property type="evidence" value="ECO:0007669"/>
    <property type="project" value="TreeGrafter"/>
</dbReference>
<dbReference type="GO" id="GO:0098632">
    <property type="term" value="F:cell-cell adhesion mediator activity"/>
    <property type="evidence" value="ECO:0007669"/>
    <property type="project" value="TreeGrafter"/>
</dbReference>
<dbReference type="PANTHER" id="PTHR10075">
    <property type="entry name" value="BASIGIN RELATED"/>
    <property type="match status" value="1"/>
</dbReference>
<dbReference type="InterPro" id="IPR013098">
    <property type="entry name" value="Ig_I-set"/>
</dbReference>
<keyword evidence="5" id="KW-1185">Reference proteome</keyword>
<dbReference type="InterPro" id="IPR003598">
    <property type="entry name" value="Ig_sub2"/>
</dbReference>
<dbReference type="Proteomes" id="UP000821866">
    <property type="component" value="Chromosome 3"/>
</dbReference>
<dbReference type="Pfam" id="PF07679">
    <property type="entry name" value="I-set"/>
    <property type="match status" value="2"/>
</dbReference>
<protein>
    <recommendedName>
        <fullName evidence="3">Ig-like domain-containing protein</fullName>
    </recommendedName>
</protein>
<evidence type="ECO:0000313" key="5">
    <source>
        <dbReference type="Proteomes" id="UP000821866"/>
    </source>
</evidence>
<evidence type="ECO:0000313" key="4">
    <source>
        <dbReference type="EMBL" id="KAH8029785.1"/>
    </source>
</evidence>
<dbReference type="SMART" id="SM00409">
    <property type="entry name" value="IG"/>
    <property type="match status" value="2"/>
</dbReference>
<dbReference type="PANTHER" id="PTHR10075:SF101">
    <property type="entry name" value="ZWEI IG DOMAIN PROTEIN ZIG-3"/>
    <property type="match status" value="1"/>
</dbReference>
<dbReference type="GO" id="GO:0005886">
    <property type="term" value="C:plasma membrane"/>
    <property type="evidence" value="ECO:0007669"/>
    <property type="project" value="TreeGrafter"/>
</dbReference>
<dbReference type="EMBL" id="JABSTU010000005">
    <property type="protein sequence ID" value="KAH8029785.1"/>
    <property type="molecule type" value="Genomic_DNA"/>
</dbReference>
<feature type="chain" id="PRO_5039935241" description="Ig-like domain-containing protein" evidence="2">
    <location>
        <begin position="25"/>
        <end position="220"/>
    </location>
</feature>
<reference evidence="4" key="1">
    <citation type="journal article" date="2020" name="Cell">
        <title>Large-Scale Comparative Analyses of Tick Genomes Elucidate Their Genetic Diversity and Vector Capacities.</title>
        <authorList>
            <consortium name="Tick Genome and Microbiome Consortium (TIGMIC)"/>
            <person name="Jia N."/>
            <person name="Wang J."/>
            <person name="Shi W."/>
            <person name="Du L."/>
            <person name="Sun Y."/>
            <person name="Zhan W."/>
            <person name="Jiang J.F."/>
            <person name="Wang Q."/>
            <person name="Zhang B."/>
            <person name="Ji P."/>
            <person name="Bell-Sakyi L."/>
            <person name="Cui X.M."/>
            <person name="Yuan T.T."/>
            <person name="Jiang B.G."/>
            <person name="Yang W.F."/>
            <person name="Lam T.T."/>
            <person name="Chang Q.C."/>
            <person name="Ding S.J."/>
            <person name="Wang X.J."/>
            <person name="Zhu J.G."/>
            <person name="Ruan X.D."/>
            <person name="Zhao L."/>
            <person name="Wei J.T."/>
            <person name="Ye R.Z."/>
            <person name="Que T.C."/>
            <person name="Du C.H."/>
            <person name="Zhou Y.H."/>
            <person name="Cheng J.X."/>
            <person name="Dai P.F."/>
            <person name="Guo W.B."/>
            <person name="Han X.H."/>
            <person name="Huang E.J."/>
            <person name="Li L.F."/>
            <person name="Wei W."/>
            <person name="Gao Y.C."/>
            <person name="Liu J.Z."/>
            <person name="Shao H.Z."/>
            <person name="Wang X."/>
            <person name="Wang C.C."/>
            <person name="Yang T.C."/>
            <person name="Huo Q.B."/>
            <person name="Li W."/>
            <person name="Chen H.Y."/>
            <person name="Chen S.E."/>
            <person name="Zhou L.G."/>
            <person name="Ni X.B."/>
            <person name="Tian J.H."/>
            <person name="Sheng Y."/>
            <person name="Liu T."/>
            <person name="Pan Y.S."/>
            <person name="Xia L.Y."/>
            <person name="Li J."/>
            <person name="Zhao F."/>
            <person name="Cao W.C."/>
        </authorList>
    </citation>
    <scope>NUCLEOTIDE SEQUENCE</scope>
    <source>
        <strain evidence="4">Rmic-2018</strain>
    </source>
</reference>
<dbReference type="GO" id="GO:0007411">
    <property type="term" value="P:axon guidance"/>
    <property type="evidence" value="ECO:0007669"/>
    <property type="project" value="TreeGrafter"/>
</dbReference>
<gene>
    <name evidence="4" type="ORF">HPB51_004790</name>
</gene>
<dbReference type="AlphaFoldDB" id="A0A9J6E6R0"/>
<feature type="signal peptide" evidence="2">
    <location>
        <begin position="1"/>
        <end position="24"/>
    </location>
</feature>
<dbReference type="Gene3D" id="2.60.40.10">
    <property type="entry name" value="Immunoglobulins"/>
    <property type="match status" value="2"/>
</dbReference>
<reference evidence="4" key="2">
    <citation type="submission" date="2021-09" db="EMBL/GenBank/DDBJ databases">
        <authorList>
            <person name="Jia N."/>
            <person name="Wang J."/>
            <person name="Shi W."/>
            <person name="Du L."/>
            <person name="Sun Y."/>
            <person name="Zhan W."/>
            <person name="Jiang J."/>
            <person name="Wang Q."/>
            <person name="Zhang B."/>
            <person name="Ji P."/>
            <person name="Sakyi L.B."/>
            <person name="Cui X."/>
            <person name="Yuan T."/>
            <person name="Jiang B."/>
            <person name="Yang W."/>
            <person name="Lam T.T.-Y."/>
            <person name="Chang Q."/>
            <person name="Ding S."/>
            <person name="Wang X."/>
            <person name="Zhu J."/>
            <person name="Ruan X."/>
            <person name="Zhao L."/>
            <person name="Wei J."/>
            <person name="Que T."/>
            <person name="Du C."/>
            <person name="Cheng J."/>
            <person name="Dai P."/>
            <person name="Han X."/>
            <person name="Huang E."/>
            <person name="Gao Y."/>
            <person name="Liu J."/>
            <person name="Shao H."/>
            <person name="Ye R."/>
            <person name="Li L."/>
            <person name="Wei W."/>
            <person name="Wang X."/>
            <person name="Wang C."/>
            <person name="Huo Q."/>
            <person name="Li W."/>
            <person name="Guo W."/>
            <person name="Chen H."/>
            <person name="Chen S."/>
            <person name="Zhou L."/>
            <person name="Zhou L."/>
            <person name="Ni X."/>
            <person name="Tian J."/>
            <person name="Zhou Y."/>
            <person name="Sheng Y."/>
            <person name="Liu T."/>
            <person name="Pan Y."/>
            <person name="Xia L."/>
            <person name="Li J."/>
            <person name="Zhao F."/>
            <person name="Cao W."/>
        </authorList>
    </citation>
    <scope>NUCLEOTIDE SEQUENCE</scope>
    <source>
        <strain evidence="4">Rmic-2018</strain>
        <tissue evidence="4">Larvae</tissue>
    </source>
</reference>
<dbReference type="InterPro" id="IPR003599">
    <property type="entry name" value="Ig_sub"/>
</dbReference>
<dbReference type="SUPFAM" id="SSF48726">
    <property type="entry name" value="Immunoglobulin"/>
    <property type="match status" value="2"/>
</dbReference>
<dbReference type="SMART" id="SM00408">
    <property type="entry name" value="IGc2"/>
    <property type="match status" value="2"/>
</dbReference>
<dbReference type="FunFam" id="2.60.40.10:FF:000333">
    <property type="entry name" value="Down syndrome cell adhesion molecule"/>
    <property type="match status" value="2"/>
</dbReference>
<dbReference type="PROSITE" id="PS50835">
    <property type="entry name" value="IG_LIKE"/>
    <property type="match status" value="2"/>
</dbReference>
<keyword evidence="1" id="KW-0393">Immunoglobulin domain</keyword>
<evidence type="ECO:0000256" key="1">
    <source>
        <dbReference type="ARBA" id="ARBA00023319"/>
    </source>
</evidence>
<dbReference type="InterPro" id="IPR013783">
    <property type="entry name" value="Ig-like_fold"/>
</dbReference>
<evidence type="ECO:0000259" key="3">
    <source>
        <dbReference type="PROSITE" id="PS50835"/>
    </source>
</evidence>
<feature type="domain" description="Ig-like" evidence="3">
    <location>
        <begin position="28"/>
        <end position="120"/>
    </location>
</feature>
<accession>A0A9J6E6R0</accession>
<name>A0A9J6E6R0_RHIMP</name>
<dbReference type="InterPro" id="IPR007110">
    <property type="entry name" value="Ig-like_dom"/>
</dbReference>
<sequence>MRTQAMILTYVIISIATITGFAASSDQPHVQRFSFPQNVNLGEETSVTCVVTRGSKPLSIVWTQDGRPVSNGDRKFAKTVLDNFVTLTIRRVTAEDVGNYTCTVTNDFGTDSAAAALLVEGPPEIMPFSFSKNVVLGQKTTVTCVVSRGTGPYRFEWKHGERRVVGDGRRHVQNLADNVGALTIEAIAAEDLGNYTCTVGNSVGSASYSATLVVEGEPVS</sequence>
<feature type="domain" description="Ig-like" evidence="3">
    <location>
        <begin position="123"/>
        <end position="213"/>
    </location>
</feature>
<dbReference type="VEuPathDB" id="VectorBase:LOC119185724"/>